<feature type="transmembrane region" description="Helical" evidence="1">
    <location>
        <begin position="371"/>
        <end position="388"/>
    </location>
</feature>
<feature type="transmembrane region" description="Helical" evidence="1">
    <location>
        <begin position="332"/>
        <end position="351"/>
    </location>
</feature>
<accession>L0HKB5</accession>
<dbReference type="PANTHER" id="PTHR10790:SF51">
    <property type="entry name" value="TETRATRICOPEPTIDE REPEAT PROTEIN"/>
    <property type="match status" value="1"/>
</dbReference>
<evidence type="ECO:0000256" key="1">
    <source>
        <dbReference type="SAM" id="Phobius"/>
    </source>
</evidence>
<proteinExistence type="predicted"/>
<dbReference type="AlphaFoldDB" id="L0HKB5"/>
<name>L0HKB5_METFS</name>
<protein>
    <submittedName>
        <fullName evidence="2">Chlor_Arch_YYY domain protein</fullName>
    </submittedName>
</protein>
<dbReference type="InterPro" id="IPR018746">
    <property type="entry name" value="DUF2298"/>
</dbReference>
<dbReference type="eggNOG" id="arCOG00563">
    <property type="taxonomic scope" value="Archaea"/>
</dbReference>
<feature type="transmembrane region" description="Helical" evidence="1">
    <location>
        <begin position="116"/>
        <end position="136"/>
    </location>
</feature>
<feature type="transmembrane region" description="Helical" evidence="1">
    <location>
        <begin position="395"/>
        <end position="423"/>
    </location>
</feature>
<gene>
    <name evidence="2" type="ordered locus">Metfor_2520</name>
</gene>
<dbReference type="Pfam" id="PF10060">
    <property type="entry name" value="DUF2298"/>
    <property type="match status" value="1"/>
</dbReference>
<dbReference type="KEGG" id="mfo:Metfor_2520"/>
<keyword evidence="1" id="KW-0812">Transmembrane</keyword>
<feature type="transmembrane region" description="Helical" evidence="1">
    <location>
        <begin position="283"/>
        <end position="299"/>
    </location>
</feature>
<feature type="transmembrane region" description="Helical" evidence="1">
    <location>
        <begin position="468"/>
        <end position="487"/>
    </location>
</feature>
<keyword evidence="1" id="KW-0472">Membrane</keyword>
<dbReference type="PANTHER" id="PTHR10790">
    <property type="entry name" value="TPR-DOMAIN CONTAINING PROTEIN"/>
    <property type="match status" value="1"/>
</dbReference>
<evidence type="ECO:0000313" key="3">
    <source>
        <dbReference type="Proteomes" id="UP000010824"/>
    </source>
</evidence>
<dbReference type="Proteomes" id="UP000010824">
    <property type="component" value="Chromosome"/>
</dbReference>
<dbReference type="NCBIfam" id="TIGR03662">
    <property type="entry name" value="Chlor_Arch_YYY"/>
    <property type="match status" value="1"/>
</dbReference>
<feature type="transmembrane region" description="Helical" evidence="1">
    <location>
        <begin position="142"/>
        <end position="161"/>
    </location>
</feature>
<feature type="transmembrane region" description="Helical" evidence="1">
    <location>
        <begin position="305"/>
        <end position="320"/>
    </location>
</feature>
<dbReference type="STRING" id="593750.Metfor_2520"/>
<feature type="transmembrane region" description="Helical" evidence="1">
    <location>
        <begin position="53"/>
        <end position="71"/>
    </location>
</feature>
<reference evidence="3" key="1">
    <citation type="submission" date="2011-12" db="EMBL/GenBank/DDBJ databases">
        <title>Complete sequence of Methanoregula formicicum SMSP.</title>
        <authorList>
            <person name="Lucas S."/>
            <person name="Han J."/>
            <person name="Lapidus A."/>
            <person name="Cheng J.-F."/>
            <person name="Goodwin L."/>
            <person name="Pitluck S."/>
            <person name="Peters L."/>
            <person name="Ovchinnikova G."/>
            <person name="Teshima H."/>
            <person name="Detter J.C."/>
            <person name="Han C."/>
            <person name="Tapia R."/>
            <person name="Land M."/>
            <person name="Hauser L."/>
            <person name="Kyrpides N."/>
            <person name="Ivanova N."/>
            <person name="Pagani I."/>
            <person name="Imachi H."/>
            <person name="Tamaki H."/>
            <person name="Sekiguchi Y."/>
            <person name="Kamagata Y."/>
            <person name="Cadillo-Quiroz H."/>
            <person name="Zinder S."/>
            <person name="Liu W.-T."/>
            <person name="Woyke T."/>
        </authorList>
    </citation>
    <scope>NUCLEOTIDE SEQUENCE [LARGE SCALE GENOMIC DNA]</scope>
    <source>
        <strain evidence="3">DSM 22288 / NBRC 105244 / SMSP</strain>
    </source>
</reference>
<evidence type="ECO:0000313" key="2">
    <source>
        <dbReference type="EMBL" id="AGB03514.1"/>
    </source>
</evidence>
<sequence length="663" mass="74544" precursor="true">MAVLSWLAVLTFLQLSLYPSLKKTFGRFAFPVAFPASLLAFTILSWYCGLVRIPIHSALIPFIFLAAWHLYQRNYQIPDLKEQWRWEALFLVTFLIMLDVRFVNPTISYAEKFMDHGFLASVILNPVVPPLDPWFAGGTLNVYYYLGYWMLGCLAIISGVPSAIAFNLSLPTVFALSAISLYAIGSLLLDRFRWLPLTVLILPNPALICQLVTGSAVNPAYDASLSWLGTRTITNTINEYPLFSFVWGDVHAHVVSIFNQLFLILLLFFVYRNWESLDKVQKAIVTILVSLSLGSMPLFNTWDVLIYAPLVLIVAFLLIWRNRASPGRDTWAFLFTVPPLSILLYLPFYLQLQTQTGAIAFVRTPSDPVEFLWVNGIFIAIFIALLVPEFRKRPWLLIACLPFALTGYIAAAIAIIPLVYLIAKADRDFPDILAAFGLAILVICELVYMKDNMGETFFRMNTVFKCYLPAWLMLGTAALVMIGQWLGRWGRIPVFSARLTTAATLGIVLFLLAAPFMISYNSGYGTNTLDGLEYLTASHPGDAGAVAFLRTLPPGEILVEAENGDYSYSSRVSSFTGIPAIIGQPFHEYMWRGDESGWFSERKSDIREIYERPELTVPLMKKYNATLLYVGDSEYERYDVSLPGTGLTKVYSEGTTTIYRISA</sequence>
<dbReference type="GeneID" id="14309912"/>
<feature type="transmembrane region" description="Helical" evidence="1">
    <location>
        <begin position="429"/>
        <end position="448"/>
    </location>
</feature>
<organism evidence="2 3">
    <name type="scientific">Methanoregula formicica (strain DSM 22288 / NBRC 105244 / SMSP)</name>
    <dbReference type="NCBI Taxonomy" id="593750"/>
    <lineage>
        <taxon>Archaea</taxon>
        <taxon>Methanobacteriati</taxon>
        <taxon>Methanobacteriota</taxon>
        <taxon>Stenosarchaea group</taxon>
        <taxon>Methanomicrobia</taxon>
        <taxon>Methanomicrobiales</taxon>
        <taxon>Methanoregulaceae</taxon>
        <taxon>Methanoregula</taxon>
    </lineage>
</organism>
<dbReference type="HOGENOM" id="CLU_011570_1_0_2"/>
<keyword evidence="3" id="KW-1185">Reference proteome</keyword>
<feature type="transmembrane region" description="Helical" evidence="1">
    <location>
        <begin position="27"/>
        <end position="46"/>
    </location>
</feature>
<dbReference type="RefSeq" id="WP_015286476.1">
    <property type="nucleotide sequence ID" value="NC_019943.1"/>
</dbReference>
<keyword evidence="1" id="KW-1133">Transmembrane helix</keyword>
<reference evidence="2 3" key="2">
    <citation type="journal article" date="2014" name="Genome Announc.">
        <title>Complete Genome Sequence of Methanoregula formicica SMSPT, a Mesophilic Hydrogenotrophic Methanogen Isolated from a Methanogenic Upflow Anaerobic Sludge Blanket Reactor.</title>
        <authorList>
            <person name="Yamamoto K."/>
            <person name="Tamaki H."/>
            <person name="Cadillo-Quiroz H."/>
            <person name="Imachi H."/>
            <person name="Kyrpides N."/>
            <person name="Woyke T."/>
            <person name="Goodwin L."/>
            <person name="Zinder S.H."/>
            <person name="Kamagata Y."/>
            <person name="Liu W.T."/>
        </authorList>
    </citation>
    <scope>NUCLEOTIDE SEQUENCE [LARGE SCALE GENOMIC DNA]</scope>
    <source>
        <strain evidence="3">DSM 22288 / NBRC 105244 / SMSP</strain>
    </source>
</reference>
<feature type="transmembrane region" description="Helical" evidence="1">
    <location>
        <begin position="499"/>
        <end position="518"/>
    </location>
</feature>
<feature type="transmembrane region" description="Helical" evidence="1">
    <location>
        <begin position="250"/>
        <end position="271"/>
    </location>
</feature>
<dbReference type="InParanoid" id="L0HKB5"/>
<feature type="transmembrane region" description="Helical" evidence="1">
    <location>
        <begin position="83"/>
        <end position="104"/>
    </location>
</feature>
<feature type="transmembrane region" description="Helical" evidence="1">
    <location>
        <begin position="168"/>
        <end position="189"/>
    </location>
</feature>
<dbReference type="EMBL" id="CP003167">
    <property type="protein sequence ID" value="AGB03514.1"/>
    <property type="molecule type" value="Genomic_DNA"/>
</dbReference>